<keyword evidence="3" id="KW-1185">Reference proteome</keyword>
<dbReference type="PROSITE" id="PS50896">
    <property type="entry name" value="LISH"/>
    <property type="match status" value="1"/>
</dbReference>
<gene>
    <name evidence="2" type="ORF">HPB51_009708</name>
</gene>
<dbReference type="InterPro" id="IPR011990">
    <property type="entry name" value="TPR-like_helical_dom_sf"/>
</dbReference>
<dbReference type="InterPro" id="IPR039494">
    <property type="entry name" value="F8A"/>
</dbReference>
<reference evidence="2" key="2">
    <citation type="submission" date="2021-09" db="EMBL/GenBank/DDBJ databases">
        <authorList>
            <person name="Jia N."/>
            <person name="Wang J."/>
            <person name="Shi W."/>
            <person name="Du L."/>
            <person name="Sun Y."/>
            <person name="Zhan W."/>
            <person name="Jiang J."/>
            <person name="Wang Q."/>
            <person name="Zhang B."/>
            <person name="Ji P."/>
            <person name="Sakyi L.B."/>
            <person name="Cui X."/>
            <person name="Yuan T."/>
            <person name="Jiang B."/>
            <person name="Yang W."/>
            <person name="Lam T.T.-Y."/>
            <person name="Chang Q."/>
            <person name="Ding S."/>
            <person name="Wang X."/>
            <person name="Zhu J."/>
            <person name="Ruan X."/>
            <person name="Zhao L."/>
            <person name="Wei J."/>
            <person name="Que T."/>
            <person name="Du C."/>
            <person name="Cheng J."/>
            <person name="Dai P."/>
            <person name="Han X."/>
            <person name="Huang E."/>
            <person name="Gao Y."/>
            <person name="Liu J."/>
            <person name="Shao H."/>
            <person name="Ye R."/>
            <person name="Li L."/>
            <person name="Wei W."/>
            <person name="Wang X."/>
            <person name="Wang C."/>
            <person name="Huo Q."/>
            <person name="Li W."/>
            <person name="Guo W."/>
            <person name="Chen H."/>
            <person name="Chen S."/>
            <person name="Zhou L."/>
            <person name="Zhou L."/>
            <person name="Ni X."/>
            <person name="Tian J."/>
            <person name="Zhou Y."/>
            <person name="Sheng Y."/>
            <person name="Liu T."/>
            <person name="Pan Y."/>
            <person name="Xia L."/>
            <person name="Li J."/>
            <person name="Zhao F."/>
            <person name="Cao W."/>
        </authorList>
    </citation>
    <scope>NUCLEOTIDE SEQUENCE</scope>
    <source>
        <strain evidence="2">Rmic-2018</strain>
        <tissue evidence="2">Larvae</tissue>
    </source>
</reference>
<accession>A0A9J6ES85</accession>
<dbReference type="VEuPathDB" id="VectorBase:LOC119180369"/>
<dbReference type="PANTHER" id="PTHR16797:SF4">
    <property type="entry name" value="40-KDA HUNTINGTIN-ASSOCIATED PROTEIN"/>
    <property type="match status" value="1"/>
</dbReference>
<dbReference type="EMBL" id="JABSTU010000002">
    <property type="protein sequence ID" value="KAH8037265.1"/>
    <property type="molecule type" value="Genomic_DNA"/>
</dbReference>
<dbReference type="AlphaFoldDB" id="A0A9J6ES85"/>
<dbReference type="SUPFAM" id="SSF48452">
    <property type="entry name" value="TPR-like"/>
    <property type="match status" value="1"/>
</dbReference>
<dbReference type="Gene3D" id="1.20.960.40">
    <property type="match status" value="1"/>
</dbReference>
<proteinExistence type="predicted"/>
<dbReference type="InterPro" id="IPR006594">
    <property type="entry name" value="LisH"/>
</dbReference>
<dbReference type="GO" id="GO:0034453">
    <property type="term" value="P:microtubule anchoring"/>
    <property type="evidence" value="ECO:0007669"/>
    <property type="project" value="InterPro"/>
</dbReference>
<sequence length="377" mass="41638">MSSEKDVKTALTEILEENGVLPSLRANLRSEIVKALEEPSAATRRTPRLPEQNCLINELVLEYLAFNNYKQTASILEAESGYQRSLVGRAFLEKELHVNLSEKASQLRFLRKPNLAEVSDQYTALGKQLQHQDCPHYAGMCSLAAAKCEQSMGNSAAEAQALAQGARQFFTAEADYHALLCPSIDEHLAAAVHCFSRAIDLYVQLQEPTLAAALCTEAGQCLRSIDRAHLAMTFLQRAVQLQSKCALGYVDALQELATCQIETGDYSGALSSFTEVYTISQEKSMHGGRPMGAMATTLASAEIMRLLLLLVLQPSAQKMPAEHAALLDRYLYDSPEETTPSKPSYMNEDVFLLLQSLVMAFESKDRESVKLLQGHLW</sequence>
<evidence type="ECO:0000259" key="1">
    <source>
        <dbReference type="Pfam" id="PF09398"/>
    </source>
</evidence>
<dbReference type="GO" id="GO:0005769">
    <property type="term" value="C:early endosome"/>
    <property type="evidence" value="ECO:0007669"/>
    <property type="project" value="TreeGrafter"/>
</dbReference>
<dbReference type="InterPro" id="IPR018993">
    <property type="entry name" value="FOP_dimerisation-dom_N"/>
</dbReference>
<evidence type="ECO:0000313" key="3">
    <source>
        <dbReference type="Proteomes" id="UP000821866"/>
    </source>
</evidence>
<protein>
    <recommendedName>
        <fullName evidence="1">FGFR1 oncogene partner (FOP) N-terminal dimerisation domain-containing protein</fullName>
    </recommendedName>
</protein>
<reference evidence="2" key="1">
    <citation type="journal article" date="2020" name="Cell">
        <title>Large-Scale Comparative Analyses of Tick Genomes Elucidate Their Genetic Diversity and Vector Capacities.</title>
        <authorList>
            <consortium name="Tick Genome and Microbiome Consortium (TIGMIC)"/>
            <person name="Jia N."/>
            <person name="Wang J."/>
            <person name="Shi W."/>
            <person name="Du L."/>
            <person name="Sun Y."/>
            <person name="Zhan W."/>
            <person name="Jiang J.F."/>
            <person name="Wang Q."/>
            <person name="Zhang B."/>
            <person name="Ji P."/>
            <person name="Bell-Sakyi L."/>
            <person name="Cui X.M."/>
            <person name="Yuan T.T."/>
            <person name="Jiang B.G."/>
            <person name="Yang W.F."/>
            <person name="Lam T.T."/>
            <person name="Chang Q.C."/>
            <person name="Ding S.J."/>
            <person name="Wang X.J."/>
            <person name="Zhu J.G."/>
            <person name="Ruan X.D."/>
            <person name="Zhao L."/>
            <person name="Wei J.T."/>
            <person name="Ye R.Z."/>
            <person name="Que T.C."/>
            <person name="Du C.H."/>
            <person name="Zhou Y.H."/>
            <person name="Cheng J.X."/>
            <person name="Dai P.F."/>
            <person name="Guo W.B."/>
            <person name="Han X.H."/>
            <person name="Huang E.J."/>
            <person name="Li L.F."/>
            <person name="Wei W."/>
            <person name="Gao Y.C."/>
            <person name="Liu J.Z."/>
            <person name="Shao H.Z."/>
            <person name="Wang X."/>
            <person name="Wang C.C."/>
            <person name="Yang T.C."/>
            <person name="Huo Q.B."/>
            <person name="Li W."/>
            <person name="Chen H.Y."/>
            <person name="Chen S.E."/>
            <person name="Zhou L.G."/>
            <person name="Ni X.B."/>
            <person name="Tian J.H."/>
            <person name="Sheng Y."/>
            <person name="Liu T."/>
            <person name="Pan Y.S."/>
            <person name="Xia L.Y."/>
            <person name="Li J."/>
            <person name="Zhao F."/>
            <person name="Cao W.C."/>
        </authorList>
    </citation>
    <scope>NUCLEOTIDE SEQUENCE</scope>
    <source>
        <strain evidence="2">Rmic-2018</strain>
    </source>
</reference>
<dbReference type="PANTHER" id="PTHR16797">
    <property type="entry name" value="FACTOR VIII-ASSOCIATED GENE 1"/>
    <property type="match status" value="1"/>
</dbReference>
<organism evidence="2 3">
    <name type="scientific">Rhipicephalus microplus</name>
    <name type="common">Cattle tick</name>
    <name type="synonym">Boophilus microplus</name>
    <dbReference type="NCBI Taxonomy" id="6941"/>
    <lineage>
        <taxon>Eukaryota</taxon>
        <taxon>Metazoa</taxon>
        <taxon>Ecdysozoa</taxon>
        <taxon>Arthropoda</taxon>
        <taxon>Chelicerata</taxon>
        <taxon>Arachnida</taxon>
        <taxon>Acari</taxon>
        <taxon>Parasitiformes</taxon>
        <taxon>Ixodida</taxon>
        <taxon>Ixodoidea</taxon>
        <taxon>Ixodidae</taxon>
        <taxon>Rhipicephalinae</taxon>
        <taxon>Rhipicephalus</taxon>
        <taxon>Boophilus</taxon>
    </lineage>
</organism>
<dbReference type="Pfam" id="PF09398">
    <property type="entry name" value="FOP_dimer"/>
    <property type="match status" value="1"/>
</dbReference>
<dbReference type="Gene3D" id="1.25.40.10">
    <property type="entry name" value="Tetratricopeptide repeat domain"/>
    <property type="match status" value="1"/>
</dbReference>
<comment type="caution">
    <text evidence="2">The sequence shown here is derived from an EMBL/GenBank/DDBJ whole genome shotgun (WGS) entry which is preliminary data.</text>
</comment>
<dbReference type="Proteomes" id="UP000821866">
    <property type="component" value="Chromosome 10"/>
</dbReference>
<dbReference type="GO" id="GO:0099518">
    <property type="term" value="P:vesicle cytoskeletal trafficking"/>
    <property type="evidence" value="ECO:0007669"/>
    <property type="project" value="TreeGrafter"/>
</dbReference>
<name>A0A9J6ES85_RHIMP</name>
<dbReference type="GO" id="GO:0005815">
    <property type="term" value="C:microtubule organizing center"/>
    <property type="evidence" value="ECO:0007669"/>
    <property type="project" value="InterPro"/>
</dbReference>
<dbReference type="Pfam" id="PF14938">
    <property type="entry name" value="SNAP"/>
    <property type="match status" value="1"/>
</dbReference>
<feature type="domain" description="FGFR1 oncogene partner (FOP) N-terminal dimerisation" evidence="1">
    <location>
        <begin position="55"/>
        <end position="105"/>
    </location>
</feature>
<evidence type="ECO:0000313" key="2">
    <source>
        <dbReference type="EMBL" id="KAH8037265.1"/>
    </source>
</evidence>